<keyword evidence="2" id="KW-0442">Lipid degradation</keyword>
<dbReference type="AlphaFoldDB" id="A0A2W4X539"/>
<reference evidence="6 7" key="2">
    <citation type="submission" date="2018-06" db="EMBL/GenBank/DDBJ databases">
        <title>Metagenomic assembly of (sub)arctic Cyanobacteria and their associated microbiome from non-axenic cultures.</title>
        <authorList>
            <person name="Baurain D."/>
        </authorList>
    </citation>
    <scope>NUCLEOTIDE SEQUENCE [LARGE SCALE GENOMIC DNA]</scope>
    <source>
        <strain evidence="6">ULC027bin1</strain>
    </source>
</reference>
<dbReference type="EMBL" id="QBMP01000163">
    <property type="protein sequence ID" value="PZO51682.1"/>
    <property type="molecule type" value="Genomic_DNA"/>
</dbReference>
<dbReference type="InterPro" id="IPR010802">
    <property type="entry name" value="DUF1400"/>
</dbReference>
<dbReference type="Gene3D" id="3.40.50.1820">
    <property type="entry name" value="alpha/beta hydrolase"/>
    <property type="match status" value="1"/>
</dbReference>
<gene>
    <name evidence="6" type="ORF">DCF15_14625</name>
</gene>
<reference evidence="7" key="1">
    <citation type="submission" date="2018-04" db="EMBL/GenBank/DDBJ databases">
        <authorList>
            <person name="Cornet L."/>
        </authorList>
    </citation>
    <scope>NUCLEOTIDE SEQUENCE [LARGE SCALE GENOMIC DNA]</scope>
</reference>
<evidence type="ECO:0000256" key="2">
    <source>
        <dbReference type="ARBA" id="ARBA00022963"/>
    </source>
</evidence>
<evidence type="ECO:0000256" key="3">
    <source>
        <dbReference type="ARBA" id="ARBA00023098"/>
    </source>
</evidence>
<dbReference type="PANTHER" id="PTHR10272">
    <property type="entry name" value="PLATELET-ACTIVATING FACTOR ACETYLHYDROLASE"/>
    <property type="match status" value="1"/>
</dbReference>
<keyword evidence="3" id="KW-0443">Lipid metabolism</keyword>
<accession>A0A2W4X539</accession>
<name>A0A2W4X539_9CYAN</name>
<feature type="domain" description="AB hydrolase-1" evidence="5">
    <location>
        <begin position="240"/>
        <end position="471"/>
    </location>
</feature>
<proteinExistence type="predicted"/>
<dbReference type="InterPro" id="IPR000073">
    <property type="entry name" value="AB_hydrolase_1"/>
</dbReference>
<evidence type="ECO:0000313" key="6">
    <source>
        <dbReference type="EMBL" id="PZO51682.1"/>
    </source>
</evidence>
<evidence type="ECO:0000256" key="1">
    <source>
        <dbReference type="ARBA" id="ARBA00022801"/>
    </source>
</evidence>
<comment type="caution">
    <text evidence="6">The sequence shown here is derived from an EMBL/GenBank/DDBJ whole genome shotgun (WGS) entry which is preliminary data.</text>
</comment>
<evidence type="ECO:0000259" key="5">
    <source>
        <dbReference type="Pfam" id="PF12697"/>
    </source>
</evidence>
<keyword evidence="1 6" id="KW-0378">Hydrolase</keyword>
<organism evidence="6 7">
    <name type="scientific">Phormidesmis priestleyi</name>
    <dbReference type="NCBI Taxonomy" id="268141"/>
    <lineage>
        <taxon>Bacteria</taxon>
        <taxon>Bacillati</taxon>
        <taxon>Cyanobacteriota</taxon>
        <taxon>Cyanophyceae</taxon>
        <taxon>Leptolyngbyales</taxon>
        <taxon>Leptolyngbyaceae</taxon>
        <taxon>Phormidesmis</taxon>
    </lineage>
</organism>
<evidence type="ECO:0000313" key="7">
    <source>
        <dbReference type="Proteomes" id="UP000249794"/>
    </source>
</evidence>
<feature type="domain" description="DUF1400" evidence="4">
    <location>
        <begin position="22"/>
        <end position="144"/>
    </location>
</feature>
<dbReference type="Proteomes" id="UP000249794">
    <property type="component" value="Unassembled WGS sequence"/>
</dbReference>
<dbReference type="GO" id="GO:0003847">
    <property type="term" value="F:1-alkyl-2-acetylglycerophosphocholine esterase activity"/>
    <property type="evidence" value="ECO:0007669"/>
    <property type="project" value="TreeGrafter"/>
</dbReference>
<dbReference type="GO" id="GO:0016042">
    <property type="term" value="P:lipid catabolic process"/>
    <property type="evidence" value="ECO:0007669"/>
    <property type="project" value="UniProtKB-KW"/>
</dbReference>
<dbReference type="Pfam" id="PF12697">
    <property type="entry name" value="Abhydrolase_6"/>
    <property type="match status" value="1"/>
</dbReference>
<protein>
    <submittedName>
        <fullName evidence="6">Dienelactone hydrolase</fullName>
    </submittedName>
</protein>
<dbReference type="SUPFAM" id="SSF53474">
    <property type="entry name" value="alpha/beta-Hydrolases"/>
    <property type="match status" value="1"/>
</dbReference>
<dbReference type="PANTHER" id="PTHR10272:SF13">
    <property type="entry name" value="POLY(ETHYLENE TEREPHTHALATE) HYDROLASE"/>
    <property type="match status" value="1"/>
</dbReference>
<dbReference type="InterPro" id="IPR029058">
    <property type="entry name" value="AB_hydrolase_fold"/>
</dbReference>
<evidence type="ECO:0000259" key="4">
    <source>
        <dbReference type="Pfam" id="PF07176"/>
    </source>
</evidence>
<dbReference type="Pfam" id="PF07176">
    <property type="entry name" value="DUF1400"/>
    <property type="match status" value="1"/>
</dbReference>
<sequence>MGLRAIFFGLGLTALAATPGLAAERLLLKIGPLSQSIELSDLETFAQTGTVPPRLRLYERFLSPQVQTSLQQKLALDPRMGDRLIEDVLASPNGEMLLATLSRIAPNLGINQLQAAIRLAAIQADGLSILGILRAIPQDTLEVDLSAAIALASQINLSALESRSLSSVLEQELAVVPGDLTASIPLPKDINPAAVGPFTVSQRTLSLRDTARQRVIPVEMYWHRSWIGASVEGAQRRPLVVLSHGFGADRYFLDYIAQHLASYGFTVVSVEHPGSNVQALIDLPIDPDLAESPSSLLPATEFLDRPRDVSFVLDQLARLDTSDSFYSGLFNTEDVTIIGHSLGGYTGLALAGATLDVRSLQDFCQNIQPLVVSPADWLQCAAVDLPEQVADLKDGRINQVIAMNPLIGKLFGEAGLSKVTVPTLLLTGTQDSVTPTLAQQLKPFTQLAGPKYLLAVIGGTHLSVGDPANVNQSLSDLPFMSERPIEETENLRQLLRGVTLSFVEQRSPAAAQYRPFLSAAYAQSFSTPTLPLRLTEQLPSSLSRWLNATAQLSSNMEINQRMMTLGYLYALENRRQWQKTIAIHLQAAQVVTVLRSPLPFILGR</sequence>